<feature type="compositionally biased region" description="Acidic residues" evidence="2">
    <location>
        <begin position="783"/>
        <end position="823"/>
    </location>
</feature>
<feature type="compositionally biased region" description="Basic and acidic residues" evidence="2">
    <location>
        <begin position="772"/>
        <end position="782"/>
    </location>
</feature>
<gene>
    <name evidence="3" type="ORF">Tci_040468</name>
</gene>
<dbReference type="EMBL" id="BKCJ010005760">
    <property type="protein sequence ID" value="GEU68490.1"/>
    <property type="molecule type" value="Genomic_DNA"/>
</dbReference>
<reference evidence="3" key="1">
    <citation type="journal article" date="2019" name="Sci. Rep.">
        <title>Draft genome of Tanacetum cinerariifolium, the natural source of mosquito coil.</title>
        <authorList>
            <person name="Yamashiro T."/>
            <person name="Shiraishi A."/>
            <person name="Satake H."/>
            <person name="Nakayama K."/>
        </authorList>
    </citation>
    <scope>NUCLEOTIDE SEQUENCE</scope>
</reference>
<protein>
    <submittedName>
        <fullName evidence="3">Integrase, catalytic region, zinc finger, CCHC-type, peptidase aspartic, catalytic</fullName>
    </submittedName>
</protein>
<feature type="compositionally biased region" description="Basic residues" evidence="2">
    <location>
        <begin position="737"/>
        <end position="746"/>
    </location>
</feature>
<sequence>MFKLDLEPLVPKLLQNKEAHIDYRKYTQEQADIIRVIVKQAKAKHPLDNVLDFACNYTQRIQELLVYVRDTCPNAINLSAEKVIFTPKNKVKKVRFAEPLTSSSNIKQVESSETSDFNTHVFSPTGLKCSTSNCGSKPIGNKKNDKISQTTSRNIKNKVEAQPRNVNKKNRVVEPIRNIDVMHHAKSAKKHKKQNIWKPMGHVFTKVGFKWKPTGRTFTIVGNSCPLTRITSANVVPPKKTTFHSVETQKLELKVYSRKPKNVKNIGSSKKAKIVESKNANHSESNHTWGSNATDIPSSSFLIMTVRFENDHIARIMRYGDYQLGNVTISRVYYVERLGHNLFSVGQFCDADLEVAFRKNTRFIRNLEGVDLISRYKNLYTISLDDMLKTSSICLLSKASKTKSWLCTVGYLISTLFRTWASMYDSCNIQFRTRYKHCFSITLYSTNRDDWDHLFQPMFDEYFDFLTFAVSPAPVADAPRAVDLANSPVSMLIDQDAPSTSIPSTQEQEHSPSISQDKVFLIKLKWIYKVKKDEFGGVLKNKARLVAQANAAHKNMTIFQMDVKTAFLNGELKEERKIQFLDQEARNEKHVSRNAKTSDRGRGRVKEDFMYQADNREINSARKEHMPYPRFTKVIIHYFIYKDNTTSMRNRISLHTTRDDTLLGTLKFVSKTEDYQKYGALIPDGMINQDIKDSKVYKTYLDYATRKVPPKKERKFKKPASPKLKTVPVSPKEPTQKGKRVKRASKKATTAPTTGVVIRDTPDTSEGTGVKPEVHDVSKEDSSDSDDNSWGDSEDENDDVHDEDDNDDDDGNDDNSGNDDDGGNDAQDSDQTNSDDDENPSFTMKDYKEEEQYEEYVLTPERDKSDDEDKMYEEEDDDVAKELYEDLNITQGLRDIDMTNAKQGGEDQQNASHELGFVQEEDSHVTLTPSMIRLKFDQKVSTLETKVSEFNQTSQFAEAISSILGIVDNYLASMLKEKVNVAVRLQSNKLKEEAEAENQELINQVDSTMKKIIKEQVKAQVSKIMPQIENYVTESLRAEVLVRLTNQPQTSYAVAASLSEFKLKKILIAALAVLKPERLKVDKARSE</sequence>
<evidence type="ECO:0000313" key="3">
    <source>
        <dbReference type="EMBL" id="GEU68490.1"/>
    </source>
</evidence>
<feature type="compositionally biased region" description="Acidic residues" evidence="2">
    <location>
        <begin position="868"/>
        <end position="877"/>
    </location>
</feature>
<feature type="coiled-coil region" evidence="1">
    <location>
        <begin position="980"/>
        <end position="1011"/>
    </location>
</feature>
<comment type="caution">
    <text evidence="3">The sequence shown here is derived from an EMBL/GenBank/DDBJ whole genome shotgun (WGS) entry which is preliminary data.</text>
</comment>
<organism evidence="3">
    <name type="scientific">Tanacetum cinerariifolium</name>
    <name type="common">Dalmatian daisy</name>
    <name type="synonym">Chrysanthemum cinerariifolium</name>
    <dbReference type="NCBI Taxonomy" id="118510"/>
    <lineage>
        <taxon>Eukaryota</taxon>
        <taxon>Viridiplantae</taxon>
        <taxon>Streptophyta</taxon>
        <taxon>Embryophyta</taxon>
        <taxon>Tracheophyta</taxon>
        <taxon>Spermatophyta</taxon>
        <taxon>Magnoliopsida</taxon>
        <taxon>eudicotyledons</taxon>
        <taxon>Gunneridae</taxon>
        <taxon>Pentapetalae</taxon>
        <taxon>asterids</taxon>
        <taxon>campanulids</taxon>
        <taxon>Asterales</taxon>
        <taxon>Asteraceae</taxon>
        <taxon>Asteroideae</taxon>
        <taxon>Anthemideae</taxon>
        <taxon>Anthemidinae</taxon>
        <taxon>Tanacetum</taxon>
    </lineage>
</organism>
<name>A0A6L2M4G2_TANCI</name>
<accession>A0A6L2M4G2</accession>
<feature type="compositionally biased region" description="Basic residues" evidence="2">
    <location>
        <begin position="709"/>
        <end position="720"/>
    </location>
</feature>
<evidence type="ECO:0000256" key="1">
    <source>
        <dbReference type="SAM" id="Coils"/>
    </source>
</evidence>
<dbReference type="AlphaFoldDB" id="A0A6L2M4G2"/>
<keyword evidence="1" id="KW-0175">Coiled coil</keyword>
<evidence type="ECO:0000256" key="2">
    <source>
        <dbReference type="SAM" id="MobiDB-lite"/>
    </source>
</evidence>
<feature type="region of interest" description="Disordered" evidence="2">
    <location>
        <begin position="709"/>
        <end position="877"/>
    </location>
</feature>
<proteinExistence type="predicted"/>